<feature type="compositionally biased region" description="Basic and acidic residues" evidence="2">
    <location>
        <begin position="53"/>
        <end position="63"/>
    </location>
</feature>
<reference evidence="3" key="1">
    <citation type="submission" date="2020-04" db="EMBL/GenBank/DDBJ databases">
        <authorList>
            <person name="Alioto T."/>
            <person name="Alioto T."/>
            <person name="Gomez Garrido J."/>
        </authorList>
    </citation>
    <scope>NUCLEOTIDE SEQUENCE</scope>
    <source>
        <strain evidence="3">A484AB</strain>
    </source>
</reference>
<feature type="compositionally biased region" description="Polar residues" evidence="2">
    <location>
        <begin position="80"/>
        <end position="100"/>
    </location>
</feature>
<feature type="compositionally biased region" description="Polar residues" evidence="2">
    <location>
        <begin position="107"/>
        <end position="130"/>
    </location>
</feature>
<protein>
    <submittedName>
        <fullName evidence="3">Uncharacterized protein</fullName>
    </submittedName>
</protein>
<organism evidence="3 4">
    <name type="scientific">Paramuricea clavata</name>
    <name type="common">Red gorgonian</name>
    <name type="synonym">Violescent sea-whip</name>
    <dbReference type="NCBI Taxonomy" id="317549"/>
    <lineage>
        <taxon>Eukaryota</taxon>
        <taxon>Metazoa</taxon>
        <taxon>Cnidaria</taxon>
        <taxon>Anthozoa</taxon>
        <taxon>Octocorallia</taxon>
        <taxon>Malacalcyonacea</taxon>
        <taxon>Plexauridae</taxon>
        <taxon>Paramuricea</taxon>
    </lineage>
</organism>
<dbReference type="OrthoDB" id="5985225at2759"/>
<dbReference type="GO" id="GO:0031511">
    <property type="term" value="C:Mis6-Sim4 complex"/>
    <property type="evidence" value="ECO:0007669"/>
    <property type="project" value="InterPro"/>
</dbReference>
<proteinExistence type="predicted"/>
<dbReference type="AlphaFoldDB" id="A0A6S7IQU3"/>
<keyword evidence="4" id="KW-1185">Reference proteome</keyword>
<feature type="coiled-coil region" evidence="1">
    <location>
        <begin position="273"/>
        <end position="303"/>
    </location>
</feature>
<feature type="compositionally biased region" description="Polar residues" evidence="2">
    <location>
        <begin position="1"/>
        <end position="11"/>
    </location>
</feature>
<evidence type="ECO:0000313" key="4">
    <source>
        <dbReference type="Proteomes" id="UP001152795"/>
    </source>
</evidence>
<evidence type="ECO:0000256" key="2">
    <source>
        <dbReference type="SAM" id="MobiDB-lite"/>
    </source>
</evidence>
<keyword evidence="1" id="KW-0175">Coiled coil</keyword>
<dbReference type="EMBL" id="CACRXK020006002">
    <property type="protein sequence ID" value="CAB4008041.1"/>
    <property type="molecule type" value="Genomic_DNA"/>
</dbReference>
<accession>A0A6S7IQU3</accession>
<dbReference type="Pfam" id="PF13093">
    <property type="entry name" value="FTA4"/>
    <property type="match status" value="1"/>
</dbReference>
<feature type="region of interest" description="Disordered" evidence="2">
    <location>
        <begin position="1"/>
        <end position="149"/>
    </location>
</feature>
<comment type="caution">
    <text evidence="3">The sequence shown here is derived from an EMBL/GenBank/DDBJ whole genome shotgun (WGS) entry which is preliminary data.</text>
</comment>
<gene>
    <name evidence="3" type="ORF">PACLA_8A004338</name>
</gene>
<evidence type="ECO:0000256" key="1">
    <source>
        <dbReference type="SAM" id="Coils"/>
    </source>
</evidence>
<dbReference type="Proteomes" id="UP001152795">
    <property type="component" value="Unassembled WGS sequence"/>
</dbReference>
<dbReference type="InterPro" id="IPR025207">
    <property type="entry name" value="Sim4_Fta4"/>
</dbReference>
<name>A0A6S7IQU3_PARCT</name>
<evidence type="ECO:0000313" key="3">
    <source>
        <dbReference type="EMBL" id="CAB4008041.1"/>
    </source>
</evidence>
<feature type="compositionally biased region" description="Polar residues" evidence="2">
    <location>
        <begin position="140"/>
        <end position="149"/>
    </location>
</feature>
<sequence length="347" mass="39328">MPASKKTNSDSVAKPKSSRKRRKASINYNPKSRKKRAVASSSKDGSDNFIGSKIKDETKRHEENEDSSELSSGVDEESSRINNISQDTQPSIVGNRIQRTLSRRKTPATSQSNTLSTISSTRSGASQFTGISPEVPVGEENNTGNESGFQVQTDKNFIQQEVQLLATAFTLQDCPGLAGKQNIRKNSIPHDVIHDALRKLHRKMDDEIHKHLNRQCQRTVLSELLEIEKDTTVYVNQDEHRENHVAETMSVPEILEKCSKELDNNGDTDHNLLRRYSNSIAELRKMNDEMKEIKQRIASYESNNLMVLEVECLARETTERSLQNEVERTNKLVNQVIRLLRRQDNSA</sequence>